<dbReference type="InterPro" id="IPR008991">
    <property type="entry name" value="Translation_prot_SH3-like_sf"/>
</dbReference>
<dbReference type="GO" id="GO:0032784">
    <property type="term" value="P:regulation of DNA-templated transcription elongation"/>
    <property type="evidence" value="ECO:0007669"/>
    <property type="project" value="InterPro"/>
</dbReference>
<dbReference type="GO" id="GO:0005829">
    <property type="term" value="C:cytosol"/>
    <property type="evidence" value="ECO:0007669"/>
    <property type="project" value="TreeGrafter"/>
</dbReference>
<dbReference type="InterPro" id="IPR047050">
    <property type="entry name" value="NGN"/>
</dbReference>
<dbReference type="EMBL" id="FQUF01000014">
    <property type="protein sequence ID" value="SHE77248.1"/>
    <property type="molecule type" value="Genomic_DNA"/>
</dbReference>
<dbReference type="Gene3D" id="3.30.70.940">
    <property type="entry name" value="NusG, N-terminal domain"/>
    <property type="match status" value="1"/>
</dbReference>
<dbReference type="CDD" id="cd09891">
    <property type="entry name" value="NGN_Bact_1"/>
    <property type="match status" value="1"/>
</dbReference>
<dbReference type="Pfam" id="PF00467">
    <property type="entry name" value="KOW"/>
    <property type="match status" value="1"/>
</dbReference>
<gene>
    <name evidence="5" type="primary">nusG</name>
    <name evidence="10" type="ORF">SAMN02745249_01123</name>
</gene>
<dbReference type="NCBIfam" id="TIGR00922">
    <property type="entry name" value="nusG"/>
    <property type="match status" value="1"/>
</dbReference>
<accession>A0A1M4W7K8</accession>
<keyword evidence="2 5" id="KW-0889">Transcription antitermination</keyword>
<comment type="similarity">
    <text evidence="5 7">Belongs to the NusG family.</text>
</comment>
<dbReference type="Proteomes" id="UP000184128">
    <property type="component" value="Unassembled WGS sequence"/>
</dbReference>
<reference evidence="10 11" key="1">
    <citation type="submission" date="2016-11" db="EMBL/GenBank/DDBJ databases">
        <authorList>
            <person name="Jaros S."/>
            <person name="Januszkiewicz K."/>
            <person name="Wedrychowicz H."/>
        </authorList>
    </citation>
    <scope>NUCLEOTIDE SEQUENCE [LARGE SCALE GENOMIC DNA]</scope>
    <source>
        <strain evidence="10 11">DSM 15692</strain>
    </source>
</reference>
<organism evidence="10 11">
    <name type="scientific">Atopostipes suicloacalis DSM 15692</name>
    <dbReference type="NCBI Taxonomy" id="1121025"/>
    <lineage>
        <taxon>Bacteria</taxon>
        <taxon>Bacillati</taxon>
        <taxon>Bacillota</taxon>
        <taxon>Bacilli</taxon>
        <taxon>Lactobacillales</taxon>
        <taxon>Carnobacteriaceae</taxon>
        <taxon>Atopostipes</taxon>
    </lineage>
</organism>
<evidence type="ECO:0000256" key="2">
    <source>
        <dbReference type="ARBA" id="ARBA00022814"/>
    </source>
</evidence>
<keyword evidence="3 5" id="KW-0805">Transcription regulation</keyword>
<dbReference type="Pfam" id="PF02357">
    <property type="entry name" value="NusG"/>
    <property type="match status" value="1"/>
</dbReference>
<evidence type="ECO:0000256" key="3">
    <source>
        <dbReference type="ARBA" id="ARBA00023015"/>
    </source>
</evidence>
<keyword evidence="1 5" id="KW-0806">Transcription termination</keyword>
<dbReference type="PANTHER" id="PTHR30265:SF2">
    <property type="entry name" value="TRANSCRIPTION TERMINATION_ANTITERMINATION PROTEIN NUSG"/>
    <property type="match status" value="1"/>
</dbReference>
<proteinExistence type="inferred from homology"/>
<dbReference type="InterPro" id="IPR043425">
    <property type="entry name" value="NusG-like"/>
</dbReference>
<dbReference type="GO" id="GO:0031564">
    <property type="term" value="P:transcription antitermination"/>
    <property type="evidence" value="ECO:0007669"/>
    <property type="project" value="UniProtKB-UniRule"/>
</dbReference>
<evidence type="ECO:0000313" key="10">
    <source>
        <dbReference type="EMBL" id="SHE77248.1"/>
    </source>
</evidence>
<evidence type="ECO:0000313" key="11">
    <source>
        <dbReference type="Proteomes" id="UP000184128"/>
    </source>
</evidence>
<evidence type="ECO:0000256" key="4">
    <source>
        <dbReference type="ARBA" id="ARBA00023163"/>
    </source>
</evidence>
<dbReference type="STRING" id="1121025.SAMN02745249_01123"/>
<keyword evidence="11" id="KW-1185">Reference proteome</keyword>
<evidence type="ECO:0000256" key="1">
    <source>
        <dbReference type="ARBA" id="ARBA00022472"/>
    </source>
</evidence>
<dbReference type="PANTHER" id="PTHR30265">
    <property type="entry name" value="RHO-INTERACTING TRANSCRIPTION TERMINATION FACTOR NUSG"/>
    <property type="match status" value="1"/>
</dbReference>
<sequence length="192" mass="21554">MSSSFDRMSEEKAWYVLHTYSGYEKKIQQNLSSRMKSMGMEDNIFEVLVPEQEVYEEKNGEVSSTMKKTFPGYVLVQMVMSDEAWYVVRNTPGVTGFVGSHGAGSKPSPLLPEEVDSVFRSMGMNPRKVEIQLSLGEHVEIINGAFAGMEGVVESFDEDKGKVTVSVEMFGRETDTELDYSEVKQIEEGFSL</sequence>
<dbReference type="RefSeq" id="WP_234945800.1">
    <property type="nucleotide sequence ID" value="NZ_FQUF01000014.1"/>
</dbReference>
<dbReference type="HAMAP" id="MF_00948">
    <property type="entry name" value="NusG"/>
    <property type="match status" value="1"/>
</dbReference>
<evidence type="ECO:0000256" key="6">
    <source>
        <dbReference type="NCBIfam" id="TIGR00922"/>
    </source>
</evidence>
<dbReference type="SUPFAM" id="SSF50104">
    <property type="entry name" value="Translation proteins SH3-like domain"/>
    <property type="match status" value="1"/>
</dbReference>
<evidence type="ECO:0000259" key="9">
    <source>
        <dbReference type="SMART" id="SM00739"/>
    </source>
</evidence>
<dbReference type="Gene3D" id="2.30.30.30">
    <property type="match status" value="1"/>
</dbReference>
<dbReference type="InterPro" id="IPR001062">
    <property type="entry name" value="Transcrpt_antiterm_NusG"/>
</dbReference>
<protein>
    <recommendedName>
        <fullName evidence="5 6">Transcription termination/antitermination protein NusG</fullName>
    </recommendedName>
</protein>
<dbReference type="FunFam" id="3.30.70.940:FF:000002">
    <property type="entry name" value="Transcription termination/antitermination protein NusG"/>
    <property type="match status" value="1"/>
</dbReference>
<dbReference type="PRINTS" id="PR00338">
    <property type="entry name" value="NUSGTNSCPFCT"/>
</dbReference>
<dbReference type="InterPro" id="IPR036735">
    <property type="entry name" value="NGN_dom_sf"/>
</dbReference>
<dbReference type="GO" id="GO:0006354">
    <property type="term" value="P:DNA-templated transcription elongation"/>
    <property type="evidence" value="ECO:0007669"/>
    <property type="project" value="UniProtKB-UniRule"/>
</dbReference>
<feature type="domain" description="NusG-like N-terminal" evidence="8">
    <location>
        <begin position="11"/>
        <end position="122"/>
    </location>
</feature>
<dbReference type="GO" id="GO:0006353">
    <property type="term" value="P:DNA-templated transcription termination"/>
    <property type="evidence" value="ECO:0007669"/>
    <property type="project" value="UniProtKB-UniRule"/>
</dbReference>
<name>A0A1M4W7K8_9LACT</name>
<feature type="domain" description="KOW" evidence="9">
    <location>
        <begin position="132"/>
        <end position="159"/>
    </location>
</feature>
<dbReference type="CDD" id="cd06091">
    <property type="entry name" value="KOW_NusG"/>
    <property type="match status" value="1"/>
</dbReference>
<dbReference type="InterPro" id="IPR014722">
    <property type="entry name" value="Rib_uL2_dom2"/>
</dbReference>
<dbReference type="SMART" id="SM00739">
    <property type="entry name" value="KOW"/>
    <property type="match status" value="1"/>
</dbReference>
<keyword evidence="4 5" id="KW-0804">Transcription</keyword>
<comment type="function">
    <text evidence="5 7">Participates in transcription elongation, termination and antitermination.</text>
</comment>
<dbReference type="AlphaFoldDB" id="A0A1M4W7K8"/>
<dbReference type="SMART" id="SM00738">
    <property type="entry name" value="NGN"/>
    <property type="match status" value="1"/>
</dbReference>
<evidence type="ECO:0000256" key="5">
    <source>
        <dbReference type="HAMAP-Rule" id="MF_00948"/>
    </source>
</evidence>
<dbReference type="InterPro" id="IPR005824">
    <property type="entry name" value="KOW"/>
</dbReference>
<evidence type="ECO:0000259" key="8">
    <source>
        <dbReference type="SMART" id="SM00738"/>
    </source>
</evidence>
<dbReference type="InterPro" id="IPR006645">
    <property type="entry name" value="NGN-like_dom"/>
</dbReference>
<evidence type="ECO:0000256" key="7">
    <source>
        <dbReference type="RuleBase" id="RU000538"/>
    </source>
</evidence>
<dbReference type="SUPFAM" id="SSF82679">
    <property type="entry name" value="N-utilization substance G protein NusG, N-terminal domain"/>
    <property type="match status" value="1"/>
</dbReference>